<dbReference type="CDD" id="cd04301">
    <property type="entry name" value="NAT_SF"/>
    <property type="match status" value="1"/>
</dbReference>
<dbReference type="InterPro" id="IPR000182">
    <property type="entry name" value="GNAT_dom"/>
</dbReference>
<dbReference type="EMBL" id="JAFIMR010000007">
    <property type="protein sequence ID" value="KAI1876375.1"/>
    <property type="molecule type" value="Genomic_DNA"/>
</dbReference>
<dbReference type="InterPro" id="IPR016181">
    <property type="entry name" value="Acyl_CoA_acyltransferase"/>
</dbReference>
<organism evidence="2 3">
    <name type="scientific">Neoarthrinium moseri</name>
    <dbReference type="NCBI Taxonomy" id="1658444"/>
    <lineage>
        <taxon>Eukaryota</taxon>
        <taxon>Fungi</taxon>
        <taxon>Dikarya</taxon>
        <taxon>Ascomycota</taxon>
        <taxon>Pezizomycotina</taxon>
        <taxon>Sordariomycetes</taxon>
        <taxon>Xylariomycetidae</taxon>
        <taxon>Amphisphaeriales</taxon>
        <taxon>Apiosporaceae</taxon>
        <taxon>Neoarthrinium</taxon>
    </lineage>
</organism>
<evidence type="ECO:0000313" key="2">
    <source>
        <dbReference type="EMBL" id="KAI1876375.1"/>
    </source>
</evidence>
<feature type="domain" description="N-acetyltransferase" evidence="1">
    <location>
        <begin position="202"/>
        <end position="363"/>
    </location>
</feature>
<dbReference type="SUPFAM" id="SSF55729">
    <property type="entry name" value="Acyl-CoA N-acyltransferases (Nat)"/>
    <property type="match status" value="2"/>
</dbReference>
<dbReference type="PROSITE" id="PS51186">
    <property type="entry name" value="GNAT"/>
    <property type="match status" value="1"/>
</dbReference>
<dbReference type="Gene3D" id="3.40.630.30">
    <property type="match status" value="1"/>
</dbReference>
<dbReference type="GO" id="GO:0016747">
    <property type="term" value="F:acyltransferase activity, transferring groups other than amino-acyl groups"/>
    <property type="evidence" value="ECO:0007669"/>
    <property type="project" value="InterPro"/>
</dbReference>
<sequence>MSGDIPASSFHGTPARTLSTKVTLVRDHQACIPLARTLVEGDLLVLLSPVIIPIQREGDDFRDPFEPLGRALASKHPWVRHVPYTANNGITDYHTAFISRAKVIVFVISGAVIEGQASQTELADIARVIAEHRPQVIIACQDVHSLGLMEGNFPTILQIPSYAPQYLEETAAVLFGETLSNDTDTMNVDKPILESRAWTVEALPDSLDAFDFTPILDLWNECIPKQFQLDRYSLQSLLNRAGFGKHYVIRSPGTGDIIGFCATFTTWAFSDPEYLIGSLAAILVKPDYRRRGIGSSLHTHATDLLSRTRGVRRLQLGSTFPRLLYGIPLDLASHEWFRRRGWPMDVQSPGRGREVCDWLLRIQDWPSGGSTSVPEGFSFRQCNPDDFPALLQFVGNEAPRNESMGLFEEYKWSRDYAQDIVLCLHGAVIVAAALVYTPHSGTIAEADLPWARKIGHDVGGITCICIAEGNATLQNHRNSVMIRLLGCCVEILQELGMQQVFLDGMKGGDEGFQNLGFHKWARYREVWRKA</sequence>
<name>A0A9P9WR91_9PEZI</name>
<accession>A0A9P9WR91</accession>
<evidence type="ECO:0000259" key="1">
    <source>
        <dbReference type="PROSITE" id="PS51186"/>
    </source>
</evidence>
<dbReference type="Pfam" id="PF00583">
    <property type="entry name" value="Acetyltransf_1"/>
    <property type="match status" value="1"/>
</dbReference>
<evidence type="ECO:0000313" key="3">
    <source>
        <dbReference type="Proteomes" id="UP000829685"/>
    </source>
</evidence>
<protein>
    <recommendedName>
        <fullName evidence="1">N-acetyltransferase domain-containing protein</fullName>
    </recommendedName>
</protein>
<dbReference type="AlphaFoldDB" id="A0A9P9WR91"/>
<dbReference type="Proteomes" id="UP000829685">
    <property type="component" value="Unassembled WGS sequence"/>
</dbReference>
<proteinExistence type="predicted"/>
<comment type="caution">
    <text evidence="2">The sequence shown here is derived from an EMBL/GenBank/DDBJ whole genome shotgun (WGS) entry which is preliminary data.</text>
</comment>
<gene>
    <name evidence="2" type="ORF">JX265_003901</name>
</gene>
<keyword evidence="3" id="KW-1185">Reference proteome</keyword>
<reference evidence="2" key="1">
    <citation type="submission" date="2021-03" db="EMBL/GenBank/DDBJ databases">
        <title>Revisited historic fungal species revealed as producer of novel bioactive compounds through whole genome sequencing and comparative genomics.</title>
        <authorList>
            <person name="Vignolle G.A."/>
            <person name="Hochenegger N."/>
            <person name="Mach R.L."/>
            <person name="Mach-Aigner A.R."/>
            <person name="Javad Rahimi M."/>
            <person name="Salim K.A."/>
            <person name="Chan C.M."/>
            <person name="Lim L.B.L."/>
            <person name="Cai F."/>
            <person name="Druzhinina I.S."/>
            <person name="U'Ren J.M."/>
            <person name="Derntl C."/>
        </authorList>
    </citation>
    <scope>NUCLEOTIDE SEQUENCE</scope>
    <source>
        <strain evidence="2">TUCIM 5799</strain>
    </source>
</reference>